<dbReference type="RefSeq" id="WP_339091915.1">
    <property type="nucleotide sequence ID" value="NZ_LR743507.1"/>
</dbReference>
<sequence length="189" mass="20687">MTTPTNSALHMMEGQGLSDEQIVAIATKAHAEGRLLWIGFEKDEDGRYTIPTLSGSDFQLVRAVLEAVPPKTALDHFADEVEASGEAEKHAARDQAISGDGWLLDSEGRRLVGTSYHYTAQSIKALIWELQALEDPRMTTQADFENRDWRAWCGILHRVMSGLASEVPLAPESAPAGQRIVDGDVEGED</sequence>
<dbReference type="AlphaFoldDB" id="A0A679JFR2"/>
<reference evidence="1" key="1">
    <citation type="submission" date="2019-12" db="EMBL/GenBank/DDBJ databases">
        <authorList>
            <person name="Cremers G."/>
        </authorList>
    </citation>
    <scope>NUCLEOTIDE SEQUENCE</scope>
    <source>
        <strain evidence="1">Vvax</strain>
    </source>
</reference>
<accession>A0A679JFR2</accession>
<name>A0A679JFR2_VARPD</name>
<proteinExistence type="predicted"/>
<organism evidence="1">
    <name type="scientific">Variovorax paradoxus</name>
    <dbReference type="NCBI Taxonomy" id="34073"/>
    <lineage>
        <taxon>Bacteria</taxon>
        <taxon>Pseudomonadati</taxon>
        <taxon>Pseudomonadota</taxon>
        <taxon>Betaproteobacteria</taxon>
        <taxon>Burkholderiales</taxon>
        <taxon>Comamonadaceae</taxon>
        <taxon>Variovorax</taxon>
    </lineage>
</organism>
<dbReference type="EMBL" id="LR743507">
    <property type="protein sequence ID" value="CAA2107715.1"/>
    <property type="molecule type" value="Genomic_DNA"/>
</dbReference>
<protein>
    <submittedName>
        <fullName evidence="1">Uncharacterized protein</fullName>
    </submittedName>
</protein>
<gene>
    <name evidence="1" type="ORF">VVAX_04373</name>
</gene>
<evidence type="ECO:0000313" key="1">
    <source>
        <dbReference type="EMBL" id="CAA2107715.1"/>
    </source>
</evidence>